<accession>A0AAD6TBD0</accession>
<reference evidence="2" key="1">
    <citation type="submission" date="2023-03" db="EMBL/GenBank/DDBJ databases">
        <title>Massive genome expansion in bonnet fungi (Mycena s.s.) driven by repeated elements and novel gene families across ecological guilds.</title>
        <authorList>
            <consortium name="Lawrence Berkeley National Laboratory"/>
            <person name="Harder C.B."/>
            <person name="Miyauchi S."/>
            <person name="Viragh M."/>
            <person name="Kuo A."/>
            <person name="Thoen E."/>
            <person name="Andreopoulos B."/>
            <person name="Lu D."/>
            <person name="Skrede I."/>
            <person name="Drula E."/>
            <person name="Henrissat B."/>
            <person name="Morin E."/>
            <person name="Kohler A."/>
            <person name="Barry K."/>
            <person name="LaButti K."/>
            <person name="Morin E."/>
            <person name="Salamov A."/>
            <person name="Lipzen A."/>
            <person name="Mereny Z."/>
            <person name="Hegedus B."/>
            <person name="Baldrian P."/>
            <person name="Stursova M."/>
            <person name="Weitz H."/>
            <person name="Taylor A."/>
            <person name="Grigoriev I.V."/>
            <person name="Nagy L.G."/>
            <person name="Martin F."/>
            <person name="Kauserud H."/>
        </authorList>
    </citation>
    <scope>NUCLEOTIDE SEQUENCE</scope>
    <source>
        <strain evidence="2">CBHHK200</strain>
    </source>
</reference>
<evidence type="ECO:0000256" key="1">
    <source>
        <dbReference type="SAM" id="MobiDB-lite"/>
    </source>
</evidence>
<feature type="region of interest" description="Disordered" evidence="1">
    <location>
        <begin position="1"/>
        <end position="26"/>
    </location>
</feature>
<evidence type="ECO:0000313" key="3">
    <source>
        <dbReference type="Proteomes" id="UP001218188"/>
    </source>
</evidence>
<sequence>MTTIPTAAPAPSTAATNAAPPAAPSSPRDLVNANLAALMAVIDSATMIAVSLQDVPLHRPLTLRVVGAVLGDLSHSLNAIASAANDLSDQVAVALPAPATPPATFIRLTGPWIAGSLFGIVPAGPLAAVPDNNDKWSAITRGKYVGLTKNNAIALNAVVGVPSALQDRFGTQAEALDHFNTALAAQAVVVIA</sequence>
<dbReference type="EMBL" id="JARJCM010000014">
    <property type="protein sequence ID" value="KAJ7041935.1"/>
    <property type="molecule type" value="Genomic_DNA"/>
</dbReference>
<comment type="caution">
    <text evidence="2">The sequence shown here is derived from an EMBL/GenBank/DDBJ whole genome shotgun (WGS) entry which is preliminary data.</text>
</comment>
<dbReference type="Proteomes" id="UP001218188">
    <property type="component" value="Unassembled WGS sequence"/>
</dbReference>
<evidence type="ECO:0000313" key="2">
    <source>
        <dbReference type="EMBL" id="KAJ7041935.1"/>
    </source>
</evidence>
<proteinExistence type="predicted"/>
<name>A0AAD6TBD0_9AGAR</name>
<dbReference type="AlphaFoldDB" id="A0AAD6TBD0"/>
<organism evidence="2 3">
    <name type="scientific">Mycena alexandri</name>
    <dbReference type="NCBI Taxonomy" id="1745969"/>
    <lineage>
        <taxon>Eukaryota</taxon>
        <taxon>Fungi</taxon>
        <taxon>Dikarya</taxon>
        <taxon>Basidiomycota</taxon>
        <taxon>Agaricomycotina</taxon>
        <taxon>Agaricomycetes</taxon>
        <taxon>Agaricomycetidae</taxon>
        <taxon>Agaricales</taxon>
        <taxon>Marasmiineae</taxon>
        <taxon>Mycenaceae</taxon>
        <taxon>Mycena</taxon>
    </lineage>
</organism>
<keyword evidence="3" id="KW-1185">Reference proteome</keyword>
<gene>
    <name evidence="2" type="ORF">C8F04DRAFT_1176592</name>
</gene>
<protein>
    <submittedName>
        <fullName evidence="2">Uncharacterized protein</fullName>
    </submittedName>
</protein>